<accession>A0A0F3NC12</accession>
<reference evidence="1 2" key="1">
    <citation type="submission" date="2015-01" db="EMBL/GenBank/DDBJ databases">
        <title>Genome Sequencing of Rickettsiales.</title>
        <authorList>
            <person name="Daugherty S.C."/>
            <person name="Su Q."/>
            <person name="Abolude K."/>
            <person name="Beier-Sexton M."/>
            <person name="Carlyon J.A."/>
            <person name="Carter R."/>
            <person name="Day N.P."/>
            <person name="Dumler S.J."/>
            <person name="Dyachenko V."/>
            <person name="Godinez A."/>
            <person name="Kurtti T.J."/>
            <person name="Lichay M."/>
            <person name="Mullins K.E."/>
            <person name="Ott S."/>
            <person name="Pappas-Brown V."/>
            <person name="Paris D.H."/>
            <person name="Patel P."/>
            <person name="Richards A.L."/>
            <person name="Sadzewicz L."/>
            <person name="Sears K."/>
            <person name="Seidman D."/>
            <person name="Sengamalay N."/>
            <person name="Stenos J."/>
            <person name="Tallon L.J."/>
            <person name="Vincent G."/>
            <person name="Fraser C.M."/>
            <person name="Munderloh U."/>
            <person name="Dunning-Hotopp J.C."/>
        </authorList>
    </citation>
    <scope>NUCLEOTIDE SEQUENCE [LARGE SCALE GENOMIC DNA]</scope>
    <source>
        <strain evidence="1 2">NCH-1</strain>
    </source>
</reference>
<protein>
    <submittedName>
        <fullName evidence="1">Uncharacterized protein</fullName>
    </submittedName>
</protein>
<evidence type="ECO:0000313" key="2">
    <source>
        <dbReference type="Proteomes" id="UP000033754"/>
    </source>
</evidence>
<comment type="caution">
    <text evidence="1">The sequence shown here is derived from an EMBL/GenBank/DDBJ whole genome shotgun (WGS) entry which is preliminary data.</text>
</comment>
<dbReference type="Proteomes" id="UP000033754">
    <property type="component" value="Unassembled WGS sequence"/>
</dbReference>
<organism evidence="1 2">
    <name type="scientific">Anaplasma phagocytophilum str. NCH-1</name>
    <dbReference type="NCBI Taxonomy" id="1359161"/>
    <lineage>
        <taxon>Bacteria</taxon>
        <taxon>Pseudomonadati</taxon>
        <taxon>Pseudomonadota</taxon>
        <taxon>Alphaproteobacteria</taxon>
        <taxon>Rickettsiales</taxon>
        <taxon>Anaplasmataceae</taxon>
        <taxon>Anaplasma</taxon>
        <taxon>phagocytophilum group</taxon>
    </lineage>
</organism>
<proteinExistence type="predicted"/>
<sequence>MLVLMQCDAKNENRANADKIYYYVKWRITELFWESAISNSF</sequence>
<dbReference type="AlphaFoldDB" id="A0A0F3NC12"/>
<dbReference type="PATRIC" id="fig|1359161.3.peg.1087"/>
<dbReference type="EMBL" id="LANT01000006">
    <property type="protein sequence ID" value="KJV65281.1"/>
    <property type="molecule type" value="Genomic_DNA"/>
</dbReference>
<gene>
    <name evidence="1" type="ORF">EPHNCH_0971</name>
</gene>
<name>A0A0F3NC12_ANAPH</name>
<evidence type="ECO:0000313" key="1">
    <source>
        <dbReference type="EMBL" id="KJV65281.1"/>
    </source>
</evidence>